<reference evidence="4" key="1">
    <citation type="submission" date="2018-08" db="EMBL/GenBank/DDBJ databases">
        <authorList>
            <person name="Zhang J."/>
            <person name="Du Z.-J."/>
        </authorList>
    </citation>
    <scope>NUCLEOTIDE SEQUENCE [LARGE SCALE GENOMIC DNA]</scope>
    <source>
        <strain evidence="4">KCTC 52655</strain>
    </source>
</reference>
<comment type="caution">
    <text evidence="3">The sequence shown here is derived from an EMBL/GenBank/DDBJ whole genome shotgun (WGS) entry which is preliminary data.</text>
</comment>
<evidence type="ECO:0000256" key="1">
    <source>
        <dbReference type="SAM" id="SignalP"/>
    </source>
</evidence>
<keyword evidence="4" id="KW-1185">Reference proteome</keyword>
<evidence type="ECO:0000313" key="4">
    <source>
        <dbReference type="Proteomes" id="UP000256561"/>
    </source>
</evidence>
<dbReference type="Gene3D" id="3.10.620.30">
    <property type="match status" value="1"/>
</dbReference>
<dbReference type="SMART" id="SM00460">
    <property type="entry name" value="TGc"/>
    <property type="match status" value="1"/>
</dbReference>
<sequence>MRITAWLICCWSWGAFAQTVPSMAQLSIALKPEQSLPLSSEIRFELETRNPEAIAAALREWQGVTTAPVSDNVLAVTMKAQPQYTGSVQEQHSKASFVVDFDESATQEFVAGFKTLPGEAVRLEQLAEYVSEFMVNPTSIHGFNIASVVAAQQSGDCTEYAVLSTALARALGLPARVIVGSVIVELPDEVVAYGHAWAEVWHNERWNIVDAALYGAGFAQAFYLPASDLAKEGPGYSMSVINAVNLMPVKIRQLSSI</sequence>
<dbReference type="EMBL" id="QRHA01000001">
    <property type="protein sequence ID" value="RDV29123.1"/>
    <property type="molecule type" value="Genomic_DNA"/>
</dbReference>
<accession>A0A3D8MEE2</accession>
<dbReference type="PANTHER" id="PTHR33490">
    <property type="entry name" value="BLR5614 PROTEIN-RELATED"/>
    <property type="match status" value="1"/>
</dbReference>
<dbReference type="Pfam" id="PF01841">
    <property type="entry name" value="Transglut_core"/>
    <property type="match status" value="1"/>
</dbReference>
<gene>
    <name evidence="3" type="ORF">DXV75_01280</name>
</gene>
<protein>
    <submittedName>
        <fullName evidence="3">Transglutaminase domain-containing protein</fullName>
    </submittedName>
</protein>
<dbReference type="Proteomes" id="UP000256561">
    <property type="component" value="Unassembled WGS sequence"/>
</dbReference>
<proteinExistence type="predicted"/>
<evidence type="ECO:0000313" key="3">
    <source>
        <dbReference type="EMBL" id="RDV29123.1"/>
    </source>
</evidence>
<feature type="chain" id="PRO_5017799441" evidence="1">
    <location>
        <begin position="18"/>
        <end position="257"/>
    </location>
</feature>
<keyword evidence="1" id="KW-0732">Signal</keyword>
<name>A0A3D8MEE2_9ALTE</name>
<dbReference type="OrthoDB" id="9804872at2"/>
<evidence type="ECO:0000259" key="2">
    <source>
        <dbReference type="SMART" id="SM00460"/>
    </source>
</evidence>
<dbReference type="InterPro" id="IPR002931">
    <property type="entry name" value="Transglutaminase-like"/>
</dbReference>
<dbReference type="SUPFAM" id="SSF54001">
    <property type="entry name" value="Cysteine proteinases"/>
    <property type="match status" value="1"/>
</dbReference>
<dbReference type="InterPro" id="IPR038765">
    <property type="entry name" value="Papain-like_cys_pep_sf"/>
</dbReference>
<feature type="signal peptide" evidence="1">
    <location>
        <begin position="1"/>
        <end position="17"/>
    </location>
</feature>
<feature type="domain" description="Transglutaminase-like" evidence="2">
    <location>
        <begin position="149"/>
        <end position="213"/>
    </location>
</feature>
<organism evidence="3 4">
    <name type="scientific">Alteromonas aestuariivivens</name>
    <dbReference type="NCBI Taxonomy" id="1938339"/>
    <lineage>
        <taxon>Bacteria</taxon>
        <taxon>Pseudomonadati</taxon>
        <taxon>Pseudomonadota</taxon>
        <taxon>Gammaproteobacteria</taxon>
        <taxon>Alteromonadales</taxon>
        <taxon>Alteromonadaceae</taxon>
        <taxon>Alteromonas/Salinimonas group</taxon>
        <taxon>Alteromonas</taxon>
    </lineage>
</organism>
<dbReference type="AlphaFoldDB" id="A0A3D8MEE2"/>